<proteinExistence type="predicted"/>
<name>A0A9D1ICQ8_9FIRM</name>
<dbReference type="PANTHER" id="PTHR12110">
    <property type="entry name" value="HYDROXYPYRUVATE ISOMERASE"/>
    <property type="match status" value="1"/>
</dbReference>
<evidence type="ECO:0000259" key="1">
    <source>
        <dbReference type="Pfam" id="PF01261"/>
    </source>
</evidence>
<feature type="domain" description="Xylose isomerase-like TIM barrel" evidence="1">
    <location>
        <begin position="20"/>
        <end position="290"/>
    </location>
</feature>
<keyword evidence="2" id="KW-0413">Isomerase</keyword>
<dbReference type="EMBL" id="DVMU01000149">
    <property type="protein sequence ID" value="HIU34216.1"/>
    <property type="molecule type" value="Genomic_DNA"/>
</dbReference>
<dbReference type="GO" id="GO:0016853">
    <property type="term" value="F:isomerase activity"/>
    <property type="evidence" value="ECO:0007669"/>
    <property type="project" value="UniProtKB-KW"/>
</dbReference>
<dbReference type="SUPFAM" id="SSF51658">
    <property type="entry name" value="Xylose isomerase-like"/>
    <property type="match status" value="1"/>
</dbReference>
<dbReference type="Pfam" id="PF01261">
    <property type="entry name" value="AP_endonuc_2"/>
    <property type="match status" value="1"/>
</dbReference>
<sequence>MRISGHTMGTPEYTLDEAIKLFAKIGLDGIEIIVQTDGYPCAIPFAATDEEILAVGEKVRAAGLKVAGLTPYLNLYNSLDEGERRKECDDLKRVIDMAKLLDAHFVRIYGGKFVDGETDEDGKKLEALVRSMRECGEYAQKNDVKLCLENHFGTMTTSAKETMRVINAIDHPAVGVLYDQANIAFFPAEEYEEAIDLQKEKIFFVHCKDLVYRGGKPQKPKFNMVSHINEEDRTVHSRIPGEGILPWPKILKRLKEIGYDGWISLEYERRWQKIDLPDASVGMPKGANYIREILKTL</sequence>
<accession>A0A9D1ICQ8</accession>
<evidence type="ECO:0000313" key="2">
    <source>
        <dbReference type="EMBL" id="HIU34216.1"/>
    </source>
</evidence>
<dbReference type="AlphaFoldDB" id="A0A9D1ICQ8"/>
<reference evidence="2" key="1">
    <citation type="submission" date="2020-10" db="EMBL/GenBank/DDBJ databases">
        <authorList>
            <person name="Gilroy R."/>
        </authorList>
    </citation>
    <scope>NUCLEOTIDE SEQUENCE</scope>
    <source>
        <strain evidence="2">ChiHcec3-11533</strain>
    </source>
</reference>
<organism evidence="2 3">
    <name type="scientific">Candidatus Pullichristensenella excrementigallinarum</name>
    <dbReference type="NCBI Taxonomy" id="2840907"/>
    <lineage>
        <taxon>Bacteria</taxon>
        <taxon>Bacillati</taxon>
        <taxon>Bacillota</taxon>
        <taxon>Clostridia</taxon>
        <taxon>Candidatus Pullichristensenella</taxon>
    </lineage>
</organism>
<dbReference type="Proteomes" id="UP000824072">
    <property type="component" value="Unassembled WGS sequence"/>
</dbReference>
<evidence type="ECO:0000313" key="3">
    <source>
        <dbReference type="Proteomes" id="UP000824072"/>
    </source>
</evidence>
<dbReference type="InterPro" id="IPR013022">
    <property type="entry name" value="Xyl_isomerase-like_TIM-brl"/>
</dbReference>
<dbReference type="InterPro" id="IPR036237">
    <property type="entry name" value="Xyl_isomerase-like_sf"/>
</dbReference>
<comment type="caution">
    <text evidence="2">The sequence shown here is derived from an EMBL/GenBank/DDBJ whole genome shotgun (WGS) entry which is preliminary data.</text>
</comment>
<gene>
    <name evidence="2" type="ORF">IAB02_06595</name>
</gene>
<dbReference type="InterPro" id="IPR050312">
    <property type="entry name" value="IolE/XylAMocC-like"/>
</dbReference>
<reference evidence="2" key="2">
    <citation type="journal article" date="2021" name="PeerJ">
        <title>Extensive microbial diversity within the chicken gut microbiome revealed by metagenomics and culture.</title>
        <authorList>
            <person name="Gilroy R."/>
            <person name="Ravi A."/>
            <person name="Getino M."/>
            <person name="Pursley I."/>
            <person name="Horton D.L."/>
            <person name="Alikhan N.F."/>
            <person name="Baker D."/>
            <person name="Gharbi K."/>
            <person name="Hall N."/>
            <person name="Watson M."/>
            <person name="Adriaenssens E.M."/>
            <person name="Foster-Nyarko E."/>
            <person name="Jarju S."/>
            <person name="Secka A."/>
            <person name="Antonio M."/>
            <person name="Oren A."/>
            <person name="Chaudhuri R.R."/>
            <person name="La Ragione R."/>
            <person name="Hildebrand F."/>
            <person name="Pallen M.J."/>
        </authorList>
    </citation>
    <scope>NUCLEOTIDE SEQUENCE</scope>
    <source>
        <strain evidence="2">ChiHcec3-11533</strain>
    </source>
</reference>
<dbReference type="Gene3D" id="3.20.20.150">
    <property type="entry name" value="Divalent-metal-dependent TIM barrel enzymes"/>
    <property type="match status" value="1"/>
</dbReference>
<protein>
    <submittedName>
        <fullName evidence="2">Sugar phosphate isomerase/epimerase</fullName>
    </submittedName>
</protein>